<dbReference type="InterPro" id="IPR032710">
    <property type="entry name" value="NTF2-like_dom_sf"/>
</dbReference>
<dbReference type="InterPro" id="IPR037401">
    <property type="entry name" value="SnoaL-like"/>
</dbReference>
<dbReference type="EMBL" id="JACXLC010000001">
    <property type="protein sequence ID" value="MBD2842396.1"/>
    <property type="molecule type" value="Genomic_DNA"/>
</dbReference>
<keyword evidence="3" id="KW-1185">Reference proteome</keyword>
<proteinExistence type="predicted"/>
<evidence type="ECO:0000259" key="1">
    <source>
        <dbReference type="Pfam" id="PF12680"/>
    </source>
</evidence>
<feature type="domain" description="SnoaL-like" evidence="1">
    <location>
        <begin position="11"/>
        <end position="117"/>
    </location>
</feature>
<gene>
    <name evidence="2" type="ORF">IB285_09020</name>
</gene>
<reference evidence="2 3" key="1">
    <citation type="submission" date="2020-09" db="EMBL/GenBank/DDBJ databases">
        <authorList>
            <person name="Yoon J.-W."/>
        </authorList>
    </citation>
    <scope>NUCLEOTIDE SEQUENCE [LARGE SCALE GENOMIC DNA]</scope>
    <source>
        <strain evidence="2 3">KMU-140</strain>
    </source>
</reference>
<dbReference type="RefSeq" id="WP_190787858.1">
    <property type="nucleotide sequence ID" value="NZ_JACXLC010000001.1"/>
</dbReference>
<evidence type="ECO:0000313" key="2">
    <source>
        <dbReference type="EMBL" id="MBD2842396.1"/>
    </source>
</evidence>
<dbReference type="Proteomes" id="UP000635384">
    <property type="component" value="Unassembled WGS sequence"/>
</dbReference>
<organism evidence="2 3">
    <name type="scientific">Erythrobacter rubeus</name>
    <dbReference type="NCBI Taxonomy" id="2760803"/>
    <lineage>
        <taxon>Bacteria</taxon>
        <taxon>Pseudomonadati</taxon>
        <taxon>Pseudomonadota</taxon>
        <taxon>Alphaproteobacteria</taxon>
        <taxon>Sphingomonadales</taxon>
        <taxon>Erythrobacteraceae</taxon>
        <taxon>Erythrobacter/Porphyrobacter group</taxon>
        <taxon>Erythrobacter</taxon>
    </lineage>
</organism>
<dbReference type="Pfam" id="PF12680">
    <property type="entry name" value="SnoaL_2"/>
    <property type="match status" value="1"/>
</dbReference>
<accession>A0ABR8KW14</accession>
<dbReference type="Gene3D" id="3.10.450.50">
    <property type="match status" value="1"/>
</dbReference>
<name>A0ABR8KW14_9SPHN</name>
<protein>
    <submittedName>
        <fullName evidence="2">Nuclear transport factor 2 family protein</fullName>
    </submittedName>
</protein>
<evidence type="ECO:0000313" key="3">
    <source>
        <dbReference type="Proteomes" id="UP000635384"/>
    </source>
</evidence>
<comment type="caution">
    <text evidence="2">The sequence shown here is derived from an EMBL/GenBank/DDBJ whole genome shotgun (WGS) entry which is preliminary data.</text>
</comment>
<dbReference type="SUPFAM" id="SSF54427">
    <property type="entry name" value="NTF2-like"/>
    <property type="match status" value="1"/>
</dbReference>
<sequence>MIENWRKWIAAFDKAVGADDWDALRPLMSENVTYTVSGVPFACHLIGINAVLAGFRKSIANFDKHFDQRWWFGVGVREFAPNVVCARAMGVYRLGDLPLLHFSAPSTWRFEDGKVAAMQDCYDVAEGDVQDALAWLGEHAPELDASYN</sequence>